<dbReference type="InParanoid" id="G3HJM3"/>
<dbReference type="EMBL" id="JH000434">
    <property type="protein sequence ID" value="EGW05198.1"/>
    <property type="molecule type" value="Genomic_DNA"/>
</dbReference>
<evidence type="ECO:0000313" key="1">
    <source>
        <dbReference type="EMBL" id="EGW05198.1"/>
    </source>
</evidence>
<protein>
    <submittedName>
        <fullName evidence="1">Uncharacterized protein</fullName>
    </submittedName>
</protein>
<name>G3HJM3_CRIGR</name>
<evidence type="ECO:0000313" key="2">
    <source>
        <dbReference type="Proteomes" id="UP000001075"/>
    </source>
</evidence>
<accession>G3HJM3</accession>
<proteinExistence type="predicted"/>
<sequence length="91" mass="10056">MEVVLSRGSAANNTVDPHSFTSSVLGLDEMCSRQQVALRRQERKIGWQLNFKAATSTLRTKRSKIPAMVRDQPYLLRLVSPASEPGSAANQ</sequence>
<gene>
    <name evidence="1" type="ORF">I79_010871</name>
</gene>
<reference evidence="2" key="1">
    <citation type="journal article" date="2011" name="Nat. Biotechnol.">
        <title>The genomic sequence of the Chinese hamster ovary (CHO)-K1 cell line.</title>
        <authorList>
            <person name="Xu X."/>
            <person name="Nagarajan H."/>
            <person name="Lewis N.E."/>
            <person name="Pan S."/>
            <person name="Cai Z."/>
            <person name="Liu X."/>
            <person name="Chen W."/>
            <person name="Xie M."/>
            <person name="Wang W."/>
            <person name="Hammond S."/>
            <person name="Andersen M.R."/>
            <person name="Neff N."/>
            <person name="Passarelli B."/>
            <person name="Koh W."/>
            <person name="Fan H.C."/>
            <person name="Wang J."/>
            <person name="Gui Y."/>
            <person name="Lee K.H."/>
            <person name="Betenbaugh M.J."/>
            <person name="Quake S.R."/>
            <person name="Famili I."/>
            <person name="Palsson B.O."/>
            <person name="Wang J."/>
        </authorList>
    </citation>
    <scope>NUCLEOTIDE SEQUENCE [LARGE SCALE GENOMIC DNA]</scope>
    <source>
        <strain evidence="2">CHO K1 cell line</strain>
    </source>
</reference>
<organism evidence="1 2">
    <name type="scientific">Cricetulus griseus</name>
    <name type="common">Chinese hamster</name>
    <name type="synonym">Cricetulus barabensis griseus</name>
    <dbReference type="NCBI Taxonomy" id="10029"/>
    <lineage>
        <taxon>Eukaryota</taxon>
        <taxon>Metazoa</taxon>
        <taxon>Chordata</taxon>
        <taxon>Craniata</taxon>
        <taxon>Vertebrata</taxon>
        <taxon>Euteleostomi</taxon>
        <taxon>Mammalia</taxon>
        <taxon>Eutheria</taxon>
        <taxon>Euarchontoglires</taxon>
        <taxon>Glires</taxon>
        <taxon>Rodentia</taxon>
        <taxon>Myomorpha</taxon>
        <taxon>Muroidea</taxon>
        <taxon>Cricetidae</taxon>
        <taxon>Cricetinae</taxon>
        <taxon>Cricetulus</taxon>
    </lineage>
</organism>
<dbReference type="AlphaFoldDB" id="G3HJM3"/>
<dbReference type="Proteomes" id="UP000001075">
    <property type="component" value="Unassembled WGS sequence"/>
</dbReference>